<dbReference type="Proteomes" id="UP001158986">
    <property type="component" value="Unassembled WGS sequence"/>
</dbReference>
<keyword evidence="2" id="KW-1185">Reference proteome</keyword>
<reference evidence="1 2" key="1">
    <citation type="submission" date="2021-11" db="EMBL/GenBank/DDBJ databases">
        <authorList>
            <person name="Islam A."/>
            <person name="Islam S."/>
            <person name="Flora M.S."/>
            <person name="Rahman M."/>
            <person name="Ziaur R.M."/>
            <person name="Epstein J.H."/>
            <person name="Hassan M."/>
            <person name="Klassen M."/>
            <person name="Woodard K."/>
            <person name="Webb A."/>
            <person name="Webby R.J."/>
            <person name="El Zowalaty M.E."/>
        </authorList>
    </citation>
    <scope>NUCLEOTIDE SEQUENCE [LARGE SCALE GENOMIC DNA]</scope>
    <source>
        <strain evidence="1">Pbs1</strain>
    </source>
</reference>
<organism evidence="1 2">
    <name type="scientific">Peronospora belbahrii</name>
    <dbReference type="NCBI Taxonomy" id="622444"/>
    <lineage>
        <taxon>Eukaryota</taxon>
        <taxon>Sar</taxon>
        <taxon>Stramenopiles</taxon>
        <taxon>Oomycota</taxon>
        <taxon>Peronosporomycetes</taxon>
        <taxon>Peronosporales</taxon>
        <taxon>Peronosporaceae</taxon>
        <taxon>Peronospora</taxon>
    </lineage>
</organism>
<sequence length="115" mass="13161">MSTIVTCKKAYRFGYGYHAMNMHTYVLTADANEDPTEMGTRVRVEIGLGFRQNLYFNFGRRRQHLRPPKCLQKIRLVYLHDRGLVLGALQQAAAQCCGIDKSIHRNRITQDTMGG</sequence>
<evidence type="ECO:0000313" key="2">
    <source>
        <dbReference type="Proteomes" id="UP001158986"/>
    </source>
</evidence>
<dbReference type="EMBL" id="CAKLCB010000305">
    <property type="protein sequence ID" value="CAH0519620.1"/>
    <property type="molecule type" value="Genomic_DNA"/>
</dbReference>
<protein>
    <submittedName>
        <fullName evidence="1">Uncharacterized protein</fullName>
    </submittedName>
</protein>
<gene>
    <name evidence="1" type="ORF">PBS001_LOCUS6141</name>
</gene>
<name>A0ABN8D2J5_9STRA</name>
<evidence type="ECO:0000313" key="1">
    <source>
        <dbReference type="EMBL" id="CAH0519620.1"/>
    </source>
</evidence>
<accession>A0ABN8D2J5</accession>
<comment type="caution">
    <text evidence="1">The sequence shown here is derived from an EMBL/GenBank/DDBJ whole genome shotgun (WGS) entry which is preliminary data.</text>
</comment>
<proteinExistence type="predicted"/>